<dbReference type="Proteomes" id="UP000053927">
    <property type="component" value="Unassembled WGS sequence"/>
</dbReference>
<protein>
    <recommendedName>
        <fullName evidence="2">Glycoside hydrolase family 44 catalytic domain-containing protein</fullName>
    </recommendedName>
</protein>
<evidence type="ECO:0000313" key="4">
    <source>
        <dbReference type="Proteomes" id="UP000053927"/>
    </source>
</evidence>
<dbReference type="InterPro" id="IPR024745">
    <property type="entry name" value="GH44_cat"/>
</dbReference>
<sequence length="737" mass="79770">MFFGALALLFVGAFVAADDTVYAPGTGNLASGWENWSWSSTLDFASTAGPGAVESISVNTTAWGALSTYAETAFDNNYAGLRFDISGAQPDVSIYFSTSSNSDVSPSLPLASMSNFVNESAWTTITLDFNNLPGNEGVLATDSCANGASYFITNIVLLDEIIVTPIFLSAEPLAGDVLAVTSQGDVDFSQISATLNGKDLTLNKTATFSPSDTPSQTISYFTLSSPLSSGSLLIIAGTNTTFNYTIPAPSYGTINIGNTKDISPSIYGVNFPTDADYIKLLGVTVSRWGGNAVTAYNTNGTFTNAGNDWYFENRIADPIADPFLQFVSEAGSKSLFTIPALDWVAKDNVSYSYSRTVYPDQEAYDPYNSDAGDGLLPNGSWVTPPPQSNAYTPWNTSMAAAMLTAMPIKPDIITVDNEIEIASNTHQDMHPDPMGYDEELARVIATAIMAKNTLPSVEVAAPSTCAWWYYWTSSIGYTDNAAHNNEDFLPWFLAQMNNASTQAGTRLLDYLDIHYYFAADTSANDADAKALRLRMTRSWWDPEYIDESYIGTSVPAQWSEPNPNAVVLIPRMQQLIEQYYPGTKLSVSEWSSTDDTDITGGLVTVDSLGIFGVNGLDQATYWSQPDQMGPIGLAYWLYRGNGTYFGDKSVQVNMADRNEDVLGVYASTSDGEKVTMVIVNKDVVPVNLAISNIPAGSYFLRHFGGDAGVAKWQTTIDIDANSNFVVPSYTAVFFQQQ</sequence>
<dbReference type="RefSeq" id="XP_007310924.1">
    <property type="nucleotide sequence ID" value="XM_007310862.1"/>
</dbReference>
<dbReference type="KEGG" id="shs:STEHIDRAFT_163190"/>
<feature type="chain" id="PRO_5004455225" description="Glycoside hydrolase family 44 catalytic domain-containing protein" evidence="1">
    <location>
        <begin position="18"/>
        <end position="737"/>
    </location>
</feature>
<gene>
    <name evidence="3" type="ORF">STEHIDRAFT_163190</name>
</gene>
<dbReference type="OrthoDB" id="3180848at2759"/>
<reference evidence="4" key="1">
    <citation type="journal article" date="2012" name="Science">
        <title>The Paleozoic origin of enzymatic lignin decomposition reconstructed from 31 fungal genomes.</title>
        <authorList>
            <person name="Floudas D."/>
            <person name="Binder M."/>
            <person name="Riley R."/>
            <person name="Barry K."/>
            <person name="Blanchette R.A."/>
            <person name="Henrissat B."/>
            <person name="Martinez A.T."/>
            <person name="Otillar R."/>
            <person name="Spatafora J.W."/>
            <person name="Yadav J.S."/>
            <person name="Aerts A."/>
            <person name="Benoit I."/>
            <person name="Boyd A."/>
            <person name="Carlson A."/>
            <person name="Copeland A."/>
            <person name="Coutinho P.M."/>
            <person name="de Vries R.P."/>
            <person name="Ferreira P."/>
            <person name="Findley K."/>
            <person name="Foster B."/>
            <person name="Gaskell J."/>
            <person name="Glotzer D."/>
            <person name="Gorecki P."/>
            <person name="Heitman J."/>
            <person name="Hesse C."/>
            <person name="Hori C."/>
            <person name="Igarashi K."/>
            <person name="Jurgens J.A."/>
            <person name="Kallen N."/>
            <person name="Kersten P."/>
            <person name="Kohler A."/>
            <person name="Kuees U."/>
            <person name="Kumar T.K.A."/>
            <person name="Kuo A."/>
            <person name="LaButti K."/>
            <person name="Larrondo L.F."/>
            <person name="Lindquist E."/>
            <person name="Ling A."/>
            <person name="Lombard V."/>
            <person name="Lucas S."/>
            <person name="Lundell T."/>
            <person name="Martin R."/>
            <person name="McLaughlin D.J."/>
            <person name="Morgenstern I."/>
            <person name="Morin E."/>
            <person name="Murat C."/>
            <person name="Nagy L.G."/>
            <person name="Nolan M."/>
            <person name="Ohm R.A."/>
            <person name="Patyshakuliyeva A."/>
            <person name="Rokas A."/>
            <person name="Ruiz-Duenas F.J."/>
            <person name="Sabat G."/>
            <person name="Salamov A."/>
            <person name="Samejima M."/>
            <person name="Schmutz J."/>
            <person name="Slot J.C."/>
            <person name="St John F."/>
            <person name="Stenlid J."/>
            <person name="Sun H."/>
            <person name="Sun S."/>
            <person name="Syed K."/>
            <person name="Tsang A."/>
            <person name="Wiebenga A."/>
            <person name="Young D."/>
            <person name="Pisabarro A."/>
            <person name="Eastwood D.C."/>
            <person name="Martin F."/>
            <person name="Cullen D."/>
            <person name="Grigoriev I.V."/>
            <person name="Hibbett D.S."/>
        </authorList>
    </citation>
    <scope>NUCLEOTIDE SEQUENCE [LARGE SCALE GENOMIC DNA]</scope>
    <source>
        <strain evidence="4">FP-91666</strain>
    </source>
</reference>
<organism evidence="3 4">
    <name type="scientific">Stereum hirsutum (strain FP-91666)</name>
    <name type="common">White-rot fungus</name>
    <dbReference type="NCBI Taxonomy" id="721885"/>
    <lineage>
        <taxon>Eukaryota</taxon>
        <taxon>Fungi</taxon>
        <taxon>Dikarya</taxon>
        <taxon>Basidiomycota</taxon>
        <taxon>Agaricomycotina</taxon>
        <taxon>Agaricomycetes</taxon>
        <taxon>Russulales</taxon>
        <taxon>Stereaceae</taxon>
        <taxon>Stereum</taxon>
    </lineage>
</organism>
<dbReference type="EMBL" id="JH687400">
    <property type="protein sequence ID" value="EIM79935.1"/>
    <property type="molecule type" value="Genomic_DNA"/>
</dbReference>
<dbReference type="AlphaFoldDB" id="R7RYF5"/>
<proteinExistence type="predicted"/>
<dbReference type="Gene3D" id="3.20.20.80">
    <property type="entry name" value="Glycosidases"/>
    <property type="match status" value="1"/>
</dbReference>
<dbReference type="SUPFAM" id="SSF51445">
    <property type="entry name" value="(Trans)glycosidases"/>
    <property type="match status" value="1"/>
</dbReference>
<evidence type="ECO:0000313" key="3">
    <source>
        <dbReference type="EMBL" id="EIM79935.1"/>
    </source>
</evidence>
<evidence type="ECO:0000259" key="2">
    <source>
        <dbReference type="Pfam" id="PF12891"/>
    </source>
</evidence>
<feature type="signal peptide" evidence="1">
    <location>
        <begin position="1"/>
        <end position="17"/>
    </location>
</feature>
<dbReference type="Gene3D" id="2.60.40.1180">
    <property type="entry name" value="Golgi alpha-mannosidase II"/>
    <property type="match status" value="1"/>
</dbReference>
<evidence type="ECO:0000256" key="1">
    <source>
        <dbReference type="SAM" id="SignalP"/>
    </source>
</evidence>
<feature type="domain" description="Glycoside hydrolase family 44 catalytic" evidence="2">
    <location>
        <begin position="302"/>
        <end position="518"/>
    </location>
</feature>
<dbReference type="GeneID" id="18802247"/>
<dbReference type="OMA" id="AGNDWYF"/>
<name>R7RYF5_STEHR</name>
<dbReference type="Pfam" id="PF12891">
    <property type="entry name" value="Glyco_hydro_44"/>
    <property type="match status" value="1"/>
</dbReference>
<dbReference type="Gene3D" id="2.60.120.430">
    <property type="entry name" value="Galactose-binding lectin"/>
    <property type="match status" value="1"/>
</dbReference>
<dbReference type="eggNOG" id="ENOG502S12M">
    <property type="taxonomic scope" value="Eukaryota"/>
</dbReference>
<dbReference type="InterPro" id="IPR013780">
    <property type="entry name" value="Glyco_hydro_b"/>
</dbReference>
<dbReference type="InterPro" id="IPR017853">
    <property type="entry name" value="GH"/>
</dbReference>
<keyword evidence="1" id="KW-0732">Signal</keyword>
<keyword evidence="4" id="KW-1185">Reference proteome</keyword>
<accession>R7RYF5</accession>